<dbReference type="AlphaFoldDB" id="A0A9Q3UZF9"/>
<evidence type="ECO:0000313" key="2">
    <source>
        <dbReference type="Proteomes" id="UP001108025"/>
    </source>
</evidence>
<dbReference type="Proteomes" id="UP001108025">
    <property type="component" value="Unassembled WGS sequence"/>
</dbReference>
<dbReference type="EMBL" id="JAJNAY010000001">
    <property type="protein sequence ID" value="MCD1116064.1"/>
    <property type="molecule type" value="Genomic_DNA"/>
</dbReference>
<name>A0A9Q3UZF9_9FLAO</name>
<comment type="caution">
    <text evidence="1">The sequence shown here is derived from an EMBL/GenBank/DDBJ whole genome shotgun (WGS) entry which is preliminary data.</text>
</comment>
<evidence type="ECO:0000313" key="1">
    <source>
        <dbReference type="EMBL" id="MCD1116064.1"/>
    </source>
</evidence>
<proteinExistence type="predicted"/>
<protein>
    <submittedName>
        <fullName evidence="1">Uncharacterized protein</fullName>
    </submittedName>
</protein>
<gene>
    <name evidence="1" type="ORF">LO744_04195</name>
</gene>
<accession>A0A9Q3UZF9</accession>
<organism evidence="1 2">
    <name type="scientific">Chryseobacterium turcicum</name>
    <dbReference type="NCBI Taxonomy" id="2898076"/>
    <lineage>
        <taxon>Bacteria</taxon>
        <taxon>Pseudomonadati</taxon>
        <taxon>Bacteroidota</taxon>
        <taxon>Flavobacteriia</taxon>
        <taxon>Flavobacteriales</taxon>
        <taxon>Weeksellaceae</taxon>
        <taxon>Chryseobacterium group</taxon>
        <taxon>Chryseobacterium</taxon>
    </lineage>
</organism>
<keyword evidence="2" id="KW-1185">Reference proteome</keyword>
<dbReference type="RefSeq" id="WP_230667338.1">
    <property type="nucleotide sequence ID" value="NZ_JAJNAY010000001.1"/>
</dbReference>
<reference evidence="1" key="1">
    <citation type="submission" date="2021-11" db="EMBL/GenBank/DDBJ databases">
        <title>Description of novel Chryseobacterium species.</title>
        <authorList>
            <person name="Saticioglu I.B."/>
            <person name="Ay H."/>
            <person name="Altun S."/>
            <person name="Duman M."/>
        </authorList>
    </citation>
    <scope>NUCLEOTIDE SEQUENCE</scope>
    <source>
        <strain evidence="1">C-17</strain>
    </source>
</reference>
<sequence length="55" mass="6204">MKRKTSPSKNQRFFDTPPMEGNVMPFCVFVFVGGGSEGGVRLVKKWRVVLMIAEN</sequence>